<gene>
    <name evidence="1" type="ORF">TVAG_045690</name>
</gene>
<dbReference type="PANTHER" id="PTHR44163">
    <property type="entry name" value="U3 SMALL NUCLEOLAR RNA-ASSOCIATED PROTEIN 4 HOMOLOG"/>
    <property type="match status" value="1"/>
</dbReference>
<dbReference type="STRING" id="5722.A2DME0"/>
<dbReference type="InterPro" id="IPR015943">
    <property type="entry name" value="WD40/YVTN_repeat-like_dom_sf"/>
</dbReference>
<dbReference type="EMBL" id="DS113219">
    <property type="protein sequence ID" value="EAY18367.1"/>
    <property type="molecule type" value="Genomic_DNA"/>
</dbReference>
<dbReference type="SMART" id="SM00320">
    <property type="entry name" value="WD40"/>
    <property type="match status" value="7"/>
</dbReference>
<dbReference type="OrthoDB" id="8883818at2759"/>
<evidence type="ECO:0000313" key="2">
    <source>
        <dbReference type="Proteomes" id="UP000001542"/>
    </source>
</evidence>
<keyword evidence="2" id="KW-1185">Reference proteome</keyword>
<dbReference type="GO" id="GO:0000462">
    <property type="term" value="P:maturation of SSU-rRNA from tricistronic rRNA transcript (SSU-rRNA, 5.8S rRNA, LSU-rRNA)"/>
    <property type="evidence" value="ECO:0000318"/>
    <property type="project" value="GO_Central"/>
</dbReference>
<sequence>MTDVHRIRVFEYVPSPIVSCSLSDDTLLVGRESGYVEIWDVQNYAHCMCSFQATTPRDIRVVLWTEFKEQKAFAICLFSGEVVIYNYPSLQIVGQSPSFGGAIWGAATSSDKSLLAIACDDGVVRVFNTKDNLYLIQTSDALVSKCLSVCFSSDGSLYAGDSTGQIVQINLESRTFSHTLNVAARDTTSSEVSVWALCALPNGQIASGDSNGNVIIWNTMTDTVETRFASHQADVLTLASNGRFLYAAGIDPTVVTFEHDDGQWVQRNQQRFHTHDVTCIVANEKHVISAGMDACICSKDLIHPFQVPIPIAVATRGDDIIAVGGEGNRLSIWRLNGEEAFLEVRLQTSNPVDAVAISSDGKNVAYSSTNTRFLEYDGTNWTLNKEKKHPKASAIINRENEFIMATISGDILSSDGSFAHVDFPVFKLAVCEKYIVAGGLKRLVSFEKDLNGKSTELPYFGSPFSAIRFKPKTNLLFVSTSSTKIFSYDVSEEKLVASANINIGKFGEIVAPTSISFDPDDTNRVLVVSSQVTLVANSMKEKGKFRLPYEDFLFGDFVKGKKLVVYEKPWSFMMHSLPMPFRVKRFQGSEETKRPRY</sequence>
<dbReference type="Proteomes" id="UP000001542">
    <property type="component" value="Unassembled WGS sequence"/>
</dbReference>
<dbReference type="KEGG" id="tva:5463871"/>
<dbReference type="SUPFAM" id="SSF50978">
    <property type="entry name" value="WD40 repeat-like"/>
    <property type="match status" value="1"/>
</dbReference>
<dbReference type="InterPro" id="IPR046351">
    <property type="entry name" value="UTP4"/>
</dbReference>
<dbReference type="RefSeq" id="XP_001579353.1">
    <property type="nucleotide sequence ID" value="XM_001579303.1"/>
</dbReference>
<reference evidence="1" key="1">
    <citation type="submission" date="2006-10" db="EMBL/GenBank/DDBJ databases">
        <authorList>
            <person name="Amadeo P."/>
            <person name="Zhao Q."/>
            <person name="Wortman J."/>
            <person name="Fraser-Liggett C."/>
            <person name="Carlton J."/>
        </authorList>
    </citation>
    <scope>NUCLEOTIDE SEQUENCE</scope>
    <source>
        <strain evidence="1">G3</strain>
    </source>
</reference>
<evidence type="ECO:0000313" key="1">
    <source>
        <dbReference type="EMBL" id="EAY18367.1"/>
    </source>
</evidence>
<accession>A2DME0</accession>
<dbReference type="SMR" id="A2DME0"/>
<dbReference type="Pfam" id="PF00400">
    <property type="entry name" value="WD40"/>
    <property type="match status" value="2"/>
</dbReference>
<proteinExistence type="predicted"/>
<dbReference type="InterPro" id="IPR036322">
    <property type="entry name" value="WD40_repeat_dom_sf"/>
</dbReference>
<dbReference type="InParanoid" id="A2DME0"/>
<dbReference type="SUPFAM" id="SSF75011">
    <property type="entry name" value="3-carboxy-cis,cis-mucoante lactonizing enzyme"/>
    <property type="match status" value="1"/>
</dbReference>
<dbReference type="InterPro" id="IPR001680">
    <property type="entry name" value="WD40_rpt"/>
</dbReference>
<organism evidence="1 2">
    <name type="scientific">Trichomonas vaginalis (strain ATCC PRA-98 / G3)</name>
    <dbReference type="NCBI Taxonomy" id="412133"/>
    <lineage>
        <taxon>Eukaryota</taxon>
        <taxon>Metamonada</taxon>
        <taxon>Parabasalia</taxon>
        <taxon>Trichomonadida</taxon>
        <taxon>Trichomonadidae</taxon>
        <taxon>Trichomonas</taxon>
    </lineage>
</organism>
<protein>
    <recommendedName>
        <fullName evidence="3">Anaphase-promoting complex subunit 4 WD40 domain-containing protein</fullName>
    </recommendedName>
</protein>
<dbReference type="AlphaFoldDB" id="A2DME0"/>
<dbReference type="GO" id="GO:0034455">
    <property type="term" value="C:t-UTP complex"/>
    <property type="evidence" value="ECO:0000318"/>
    <property type="project" value="GO_Central"/>
</dbReference>
<dbReference type="eggNOG" id="KOG2048">
    <property type="taxonomic scope" value="Eukaryota"/>
</dbReference>
<name>A2DME0_TRIV3</name>
<dbReference type="GO" id="GO:0032040">
    <property type="term" value="C:small-subunit processome"/>
    <property type="evidence" value="ECO:0000318"/>
    <property type="project" value="GO_Central"/>
</dbReference>
<dbReference type="VEuPathDB" id="TrichDB:TVAGG3_0604760"/>
<dbReference type="VEuPathDB" id="TrichDB:TVAG_045690"/>
<dbReference type="GO" id="GO:0030686">
    <property type="term" value="C:90S preribosome"/>
    <property type="evidence" value="ECO:0007669"/>
    <property type="project" value="InterPro"/>
</dbReference>
<reference evidence="1" key="2">
    <citation type="journal article" date="2007" name="Science">
        <title>Draft genome sequence of the sexually transmitted pathogen Trichomonas vaginalis.</title>
        <authorList>
            <person name="Carlton J.M."/>
            <person name="Hirt R.P."/>
            <person name="Silva J.C."/>
            <person name="Delcher A.L."/>
            <person name="Schatz M."/>
            <person name="Zhao Q."/>
            <person name="Wortman J.R."/>
            <person name="Bidwell S.L."/>
            <person name="Alsmark U.C.M."/>
            <person name="Besteiro S."/>
            <person name="Sicheritz-Ponten T."/>
            <person name="Noel C.J."/>
            <person name="Dacks J.B."/>
            <person name="Foster P.G."/>
            <person name="Simillion C."/>
            <person name="Van de Peer Y."/>
            <person name="Miranda-Saavedra D."/>
            <person name="Barton G.J."/>
            <person name="Westrop G.D."/>
            <person name="Mueller S."/>
            <person name="Dessi D."/>
            <person name="Fiori P.L."/>
            <person name="Ren Q."/>
            <person name="Paulsen I."/>
            <person name="Zhang H."/>
            <person name="Bastida-Corcuera F.D."/>
            <person name="Simoes-Barbosa A."/>
            <person name="Brown M.T."/>
            <person name="Hayes R.D."/>
            <person name="Mukherjee M."/>
            <person name="Okumura C.Y."/>
            <person name="Schneider R."/>
            <person name="Smith A.J."/>
            <person name="Vanacova S."/>
            <person name="Villalvazo M."/>
            <person name="Haas B.J."/>
            <person name="Pertea M."/>
            <person name="Feldblyum T.V."/>
            <person name="Utterback T.R."/>
            <person name="Shu C.L."/>
            <person name="Osoegawa K."/>
            <person name="de Jong P.J."/>
            <person name="Hrdy I."/>
            <person name="Horvathova L."/>
            <person name="Zubacova Z."/>
            <person name="Dolezal P."/>
            <person name="Malik S.B."/>
            <person name="Logsdon J.M. Jr."/>
            <person name="Henze K."/>
            <person name="Gupta A."/>
            <person name="Wang C.C."/>
            <person name="Dunne R.L."/>
            <person name="Upcroft J.A."/>
            <person name="Upcroft P."/>
            <person name="White O."/>
            <person name="Salzberg S.L."/>
            <person name="Tang P."/>
            <person name="Chiu C.-H."/>
            <person name="Lee Y.-S."/>
            <person name="Embley T.M."/>
            <person name="Coombs G.H."/>
            <person name="Mottram J.C."/>
            <person name="Tachezy J."/>
            <person name="Fraser-Liggett C.M."/>
            <person name="Johnson P.J."/>
        </authorList>
    </citation>
    <scope>NUCLEOTIDE SEQUENCE [LARGE SCALE GENOMIC DNA]</scope>
    <source>
        <strain evidence="1">G3</strain>
    </source>
</reference>
<dbReference type="FunCoup" id="A2DME0">
    <property type="interactions" value="497"/>
</dbReference>
<dbReference type="PANTHER" id="PTHR44163:SF1">
    <property type="entry name" value="U3 SMALL NUCLEOLAR RNA-ASSOCIATED PROTEIN 4 HOMOLOG"/>
    <property type="match status" value="1"/>
</dbReference>
<dbReference type="Gene3D" id="2.130.10.10">
    <property type="entry name" value="YVTN repeat-like/Quinoprotein amine dehydrogenase"/>
    <property type="match status" value="2"/>
</dbReference>
<evidence type="ECO:0008006" key="3">
    <source>
        <dbReference type="Google" id="ProtNLM"/>
    </source>
</evidence>